<dbReference type="InterPro" id="IPR029032">
    <property type="entry name" value="AhpD-like"/>
</dbReference>
<evidence type="ECO:0008006" key="3">
    <source>
        <dbReference type="Google" id="ProtNLM"/>
    </source>
</evidence>
<dbReference type="EMBL" id="FJOG01000059">
    <property type="protein sequence ID" value="CZR68759.1"/>
    <property type="molecule type" value="Genomic_DNA"/>
</dbReference>
<dbReference type="InterPro" id="IPR052999">
    <property type="entry name" value="PTS1_Protein"/>
</dbReference>
<dbReference type="Gene3D" id="1.20.1290.10">
    <property type="entry name" value="AhpD-like"/>
    <property type="match status" value="1"/>
</dbReference>
<dbReference type="SUPFAM" id="SSF69118">
    <property type="entry name" value="AhpD-like"/>
    <property type="match status" value="1"/>
</dbReference>
<dbReference type="Proteomes" id="UP000184330">
    <property type="component" value="Unassembled WGS sequence"/>
</dbReference>
<dbReference type="PANTHER" id="PTHR28180">
    <property type="entry name" value="CONSERVED MITOCHONDRIAL PROTEIN-RELATED"/>
    <property type="match status" value="1"/>
</dbReference>
<evidence type="ECO:0000313" key="2">
    <source>
        <dbReference type="Proteomes" id="UP000184330"/>
    </source>
</evidence>
<dbReference type="AlphaFoldDB" id="A0A1L7XUQ3"/>
<evidence type="ECO:0000313" key="1">
    <source>
        <dbReference type="EMBL" id="CZR68759.1"/>
    </source>
</evidence>
<proteinExistence type="predicted"/>
<gene>
    <name evidence="1" type="ORF">PAC_18658</name>
</gene>
<reference evidence="1 2" key="1">
    <citation type="submission" date="2016-03" db="EMBL/GenBank/DDBJ databases">
        <authorList>
            <person name="Ploux O."/>
        </authorList>
    </citation>
    <scope>NUCLEOTIDE SEQUENCE [LARGE SCALE GENOMIC DNA]</scope>
    <source>
        <strain evidence="1 2">UAMH 11012</strain>
    </source>
</reference>
<keyword evidence="2" id="KW-1185">Reference proteome</keyword>
<organism evidence="1 2">
    <name type="scientific">Phialocephala subalpina</name>
    <dbReference type="NCBI Taxonomy" id="576137"/>
    <lineage>
        <taxon>Eukaryota</taxon>
        <taxon>Fungi</taxon>
        <taxon>Dikarya</taxon>
        <taxon>Ascomycota</taxon>
        <taxon>Pezizomycotina</taxon>
        <taxon>Leotiomycetes</taxon>
        <taxon>Helotiales</taxon>
        <taxon>Mollisiaceae</taxon>
        <taxon>Phialocephala</taxon>
        <taxon>Phialocephala fortinii species complex</taxon>
    </lineage>
</organism>
<dbReference type="STRING" id="576137.A0A1L7XUQ3"/>
<name>A0A1L7XUQ3_9HELO</name>
<sequence length="238" mass="26698">MGALDFLSDFRRREGEDDILKATWYIAAATGLAAANQSAHIPKLYELATHGLSLADRKMVQRRLKEALLKGTVLYGVPRAAQALGPLYRAVPDDEVDLYSPRTEKFASEGEAAKRVERGRKYFDITWTPGPAQEVRDRSFKNHPDCYLLNLETIYQLWISEDAILSNLETQMCTTTLLTCLDSPIQALWHTRGLIRHGASLEQARFAQELGLAIAKQFGCKTAGITMVDEIVFDETYT</sequence>
<accession>A0A1L7XUQ3</accession>
<protein>
    <recommendedName>
        <fullName evidence="3">Carboxymuconolactone decarboxylase-like domain-containing protein</fullName>
    </recommendedName>
</protein>
<dbReference type="OrthoDB" id="5537330at2759"/>